<keyword evidence="3" id="KW-0812">Transmembrane</keyword>
<comment type="caution">
    <text evidence="4">The sequence shown here is derived from an EMBL/GenBank/DDBJ whole genome shotgun (WGS) entry which is preliminary data.</text>
</comment>
<dbReference type="AlphaFoldDB" id="A0A0W0VFQ9"/>
<feature type="compositionally biased region" description="Polar residues" evidence="2">
    <location>
        <begin position="411"/>
        <end position="450"/>
    </location>
</feature>
<evidence type="ECO:0000256" key="2">
    <source>
        <dbReference type="SAM" id="MobiDB-lite"/>
    </source>
</evidence>
<proteinExistence type="predicted"/>
<keyword evidence="1" id="KW-0175">Coiled coil</keyword>
<keyword evidence="3" id="KW-0472">Membrane</keyword>
<feature type="region of interest" description="Disordered" evidence="2">
    <location>
        <begin position="366"/>
        <end position="474"/>
    </location>
</feature>
<organism evidence="4 5">
    <name type="scientific">Legionella jordanis</name>
    <dbReference type="NCBI Taxonomy" id="456"/>
    <lineage>
        <taxon>Bacteria</taxon>
        <taxon>Pseudomonadati</taxon>
        <taxon>Pseudomonadota</taxon>
        <taxon>Gammaproteobacteria</taxon>
        <taxon>Legionellales</taxon>
        <taxon>Legionellaceae</taxon>
        <taxon>Legionella</taxon>
    </lineage>
</organism>
<evidence type="ECO:0000313" key="5">
    <source>
        <dbReference type="Proteomes" id="UP000055035"/>
    </source>
</evidence>
<protein>
    <submittedName>
        <fullName evidence="4">Coiled coil protein</fullName>
    </submittedName>
</protein>
<reference evidence="4 5" key="1">
    <citation type="submission" date="2015-11" db="EMBL/GenBank/DDBJ databases">
        <title>Genomic analysis of 38 Legionella species identifies large and diverse effector repertoires.</title>
        <authorList>
            <person name="Burstein D."/>
            <person name="Amaro F."/>
            <person name="Zusman T."/>
            <person name="Lifshitz Z."/>
            <person name="Cohen O."/>
            <person name="Gilbert J.A."/>
            <person name="Pupko T."/>
            <person name="Shuman H.A."/>
            <person name="Segal G."/>
        </authorList>
    </citation>
    <scope>NUCLEOTIDE SEQUENCE [LARGE SCALE GENOMIC DNA]</scope>
    <source>
        <strain evidence="4 5">BL-540</strain>
    </source>
</reference>
<gene>
    <name evidence="4" type="ORF">Ljor_0150</name>
</gene>
<evidence type="ECO:0000256" key="1">
    <source>
        <dbReference type="SAM" id="Coils"/>
    </source>
</evidence>
<accession>A0A0W0VFQ9</accession>
<dbReference type="PATRIC" id="fig|456.5.peg.166"/>
<keyword evidence="5" id="KW-1185">Reference proteome</keyword>
<feature type="transmembrane region" description="Helical" evidence="3">
    <location>
        <begin position="7"/>
        <end position="31"/>
    </location>
</feature>
<dbReference type="Proteomes" id="UP000055035">
    <property type="component" value="Unassembled WGS sequence"/>
</dbReference>
<name>A0A0W0VFQ9_9GAMM</name>
<dbReference type="EMBL" id="LNYJ01000003">
    <property type="protein sequence ID" value="KTD18927.1"/>
    <property type="molecule type" value="Genomic_DNA"/>
</dbReference>
<feature type="transmembrane region" description="Helical" evidence="3">
    <location>
        <begin position="37"/>
        <end position="62"/>
    </location>
</feature>
<evidence type="ECO:0000313" key="4">
    <source>
        <dbReference type="EMBL" id="KTD18927.1"/>
    </source>
</evidence>
<sequence length="474" mass="52868">MLQSLSLVFVSVYMFKILDKFTGVVLGFILFPLKSLLINLVIMAFVLLTVVLALGFTPFILLAKFRSDNLLMTLLKTAMASLGAFVLIPTVAFFGFVFLVNQSITDVFKSIYSGVTEGYRLGFRHILEQTYRGYDRFSPILRAIHGRAGGRFTRRGWGLHELTSLIADDTDYTQLEDVPRSANPVPDLTGESQQTSQSFIPLTDEELEKAKAIANEELEKAKPITKLKLKTVIEQYESLLGRLNKLEEALSHERDEDGCLDDELIEDELIVNVSIKNPSLIVKLVKDEKTDTWRVEPATTKIIDFEKNLYQWLQRSDSHPLISNESLREKPNSRWQVFKYVSKDSCLEIKQAASIVRKKLAKLAQKHTAENSGTPSTVPESEGMANTVSHPSSQQSIAGGTPFTIPESEDMANTTTHPSSQQSIAASTLAQTQSQLFFKPTEQSETGRTNNKADAKTSGELEPTGNNPYQSYSV</sequence>
<feature type="coiled-coil region" evidence="1">
    <location>
        <begin position="229"/>
        <end position="256"/>
    </location>
</feature>
<feature type="compositionally biased region" description="Polar residues" evidence="2">
    <location>
        <begin position="464"/>
        <end position="474"/>
    </location>
</feature>
<keyword evidence="3" id="KW-1133">Transmembrane helix</keyword>
<feature type="compositionally biased region" description="Polar residues" evidence="2">
    <location>
        <begin position="370"/>
        <end position="398"/>
    </location>
</feature>
<dbReference type="STRING" id="456.Ljor_0150"/>
<evidence type="ECO:0000256" key="3">
    <source>
        <dbReference type="SAM" id="Phobius"/>
    </source>
</evidence>
<feature type="transmembrane region" description="Helical" evidence="3">
    <location>
        <begin position="74"/>
        <end position="100"/>
    </location>
</feature>